<name>A0A2G9Q6C8_AQUCT</name>
<gene>
    <name evidence="2" type="ORF">AB205_0183300</name>
</gene>
<dbReference type="EMBL" id="KZ369067">
    <property type="protein sequence ID" value="PIO10603.1"/>
    <property type="molecule type" value="Genomic_DNA"/>
</dbReference>
<feature type="compositionally biased region" description="Pro residues" evidence="1">
    <location>
        <begin position="17"/>
        <end position="28"/>
    </location>
</feature>
<feature type="compositionally biased region" description="Basic and acidic residues" evidence="1">
    <location>
        <begin position="1"/>
        <end position="12"/>
    </location>
</feature>
<organism evidence="2 3">
    <name type="scientific">Aquarana catesbeiana</name>
    <name type="common">American bullfrog</name>
    <name type="synonym">Rana catesbeiana</name>
    <dbReference type="NCBI Taxonomy" id="8400"/>
    <lineage>
        <taxon>Eukaryota</taxon>
        <taxon>Metazoa</taxon>
        <taxon>Chordata</taxon>
        <taxon>Craniata</taxon>
        <taxon>Vertebrata</taxon>
        <taxon>Euteleostomi</taxon>
        <taxon>Amphibia</taxon>
        <taxon>Batrachia</taxon>
        <taxon>Anura</taxon>
        <taxon>Neobatrachia</taxon>
        <taxon>Ranoidea</taxon>
        <taxon>Ranidae</taxon>
        <taxon>Aquarana</taxon>
    </lineage>
</organism>
<dbReference type="AlphaFoldDB" id="A0A2G9Q6C8"/>
<evidence type="ECO:0000313" key="3">
    <source>
        <dbReference type="Proteomes" id="UP000228934"/>
    </source>
</evidence>
<feature type="region of interest" description="Disordered" evidence="1">
    <location>
        <begin position="1"/>
        <end position="55"/>
    </location>
</feature>
<protein>
    <submittedName>
        <fullName evidence="2">Uncharacterized protein</fullName>
    </submittedName>
</protein>
<accession>A0A2G9Q6C8</accession>
<keyword evidence="3" id="KW-1185">Reference proteome</keyword>
<dbReference type="Proteomes" id="UP000228934">
    <property type="component" value="Unassembled WGS sequence"/>
</dbReference>
<reference evidence="3" key="1">
    <citation type="journal article" date="2017" name="Nat. Commun.">
        <title>The North American bullfrog draft genome provides insight into hormonal regulation of long noncoding RNA.</title>
        <authorList>
            <person name="Hammond S.A."/>
            <person name="Warren R.L."/>
            <person name="Vandervalk B.P."/>
            <person name="Kucuk E."/>
            <person name="Khan H."/>
            <person name="Gibb E.A."/>
            <person name="Pandoh P."/>
            <person name="Kirk H."/>
            <person name="Zhao Y."/>
            <person name="Jones M."/>
            <person name="Mungall A.J."/>
            <person name="Coope R."/>
            <person name="Pleasance S."/>
            <person name="Moore R.A."/>
            <person name="Holt R.A."/>
            <person name="Round J.M."/>
            <person name="Ohora S."/>
            <person name="Walle B.V."/>
            <person name="Veldhoen N."/>
            <person name="Helbing C.C."/>
            <person name="Birol I."/>
        </authorList>
    </citation>
    <scope>NUCLEOTIDE SEQUENCE [LARGE SCALE GENOMIC DNA]</scope>
</reference>
<proteinExistence type="predicted"/>
<evidence type="ECO:0000313" key="2">
    <source>
        <dbReference type="EMBL" id="PIO10603.1"/>
    </source>
</evidence>
<evidence type="ECO:0000256" key="1">
    <source>
        <dbReference type="SAM" id="MobiDB-lite"/>
    </source>
</evidence>
<sequence length="104" mass="12043">MQFLEDQMKARESLSTLPPPPFHPPFPQPQLRLPRTNLGLSSRKKLRSPAGARMTSARKRLWNRDELRVRVELMFDSNTGCSQVRRTANNLGCSRQIRMPRNTL</sequence>